<proteinExistence type="predicted"/>
<name>A0A3D3R529_9PLAN</name>
<evidence type="ECO:0000313" key="1">
    <source>
        <dbReference type="EMBL" id="HCO23859.1"/>
    </source>
</evidence>
<reference evidence="1 2" key="1">
    <citation type="journal article" date="2018" name="Nat. Biotechnol.">
        <title>A standardized bacterial taxonomy based on genome phylogeny substantially revises the tree of life.</title>
        <authorList>
            <person name="Parks D.H."/>
            <person name="Chuvochina M."/>
            <person name="Waite D.W."/>
            <person name="Rinke C."/>
            <person name="Skarshewski A."/>
            <person name="Chaumeil P.A."/>
            <person name="Hugenholtz P."/>
        </authorList>
    </citation>
    <scope>NUCLEOTIDE SEQUENCE [LARGE SCALE GENOMIC DNA]</scope>
    <source>
        <strain evidence="1">UBA9375</strain>
    </source>
</reference>
<sequence length="190" mass="21601">MSQRASMKTRATYEANLKQLVGFAIERVVYFELDYQDGRQYFRDYPETGHFLDFGVELIDATGRTVCLTWDGTFFQYGMGVYVDIPSAEVLPGLAYDVTNDPEWTPFLRRKIVAVESYWTGVFDSMAPDATETSYPQDIRITFDNNRSLYLSAAQFLNDSGELSGMSDNVLIIFHDEVAQKHKLGPWAVG</sequence>
<evidence type="ECO:0000313" key="2">
    <source>
        <dbReference type="Proteomes" id="UP000263642"/>
    </source>
</evidence>
<dbReference type="Proteomes" id="UP000263642">
    <property type="component" value="Unassembled WGS sequence"/>
</dbReference>
<dbReference type="EMBL" id="DQAY01000073">
    <property type="protein sequence ID" value="HCO23859.1"/>
    <property type="molecule type" value="Genomic_DNA"/>
</dbReference>
<protein>
    <submittedName>
        <fullName evidence="1">Uncharacterized protein</fullName>
    </submittedName>
</protein>
<dbReference type="AlphaFoldDB" id="A0A3D3R529"/>
<comment type="caution">
    <text evidence="1">The sequence shown here is derived from an EMBL/GenBank/DDBJ whole genome shotgun (WGS) entry which is preliminary data.</text>
</comment>
<accession>A0A3D3R529</accession>
<gene>
    <name evidence="1" type="ORF">DIT97_12705</name>
</gene>
<organism evidence="1 2">
    <name type="scientific">Gimesia maris</name>
    <dbReference type="NCBI Taxonomy" id="122"/>
    <lineage>
        <taxon>Bacteria</taxon>
        <taxon>Pseudomonadati</taxon>
        <taxon>Planctomycetota</taxon>
        <taxon>Planctomycetia</taxon>
        <taxon>Planctomycetales</taxon>
        <taxon>Planctomycetaceae</taxon>
        <taxon>Gimesia</taxon>
    </lineage>
</organism>